<gene>
    <name evidence="2" type="ORF">L3X38_018420</name>
</gene>
<dbReference type="InterPro" id="IPR054722">
    <property type="entry name" value="PolX-like_BBD"/>
</dbReference>
<dbReference type="Pfam" id="PF22936">
    <property type="entry name" value="Pol_BBD"/>
    <property type="match status" value="1"/>
</dbReference>
<proteinExistence type="predicted"/>
<evidence type="ECO:0000259" key="1">
    <source>
        <dbReference type="Pfam" id="PF22936"/>
    </source>
</evidence>
<reference evidence="2 3" key="1">
    <citation type="journal article" date="2022" name="G3 (Bethesda)">
        <title>Whole-genome sequence and methylome profiling of the almond [Prunus dulcis (Mill.) D.A. Webb] cultivar 'Nonpareil'.</title>
        <authorList>
            <person name="D'Amico-Willman K.M."/>
            <person name="Ouma W.Z."/>
            <person name="Meulia T."/>
            <person name="Sideli G.M."/>
            <person name="Gradziel T.M."/>
            <person name="Fresnedo-Ramirez J."/>
        </authorList>
    </citation>
    <scope>NUCLEOTIDE SEQUENCE [LARGE SCALE GENOMIC DNA]</scope>
    <source>
        <strain evidence="2">Clone GOH B32 T37-40</strain>
    </source>
</reference>
<dbReference type="GO" id="GO:0003676">
    <property type="term" value="F:nucleic acid binding"/>
    <property type="evidence" value="ECO:0007669"/>
    <property type="project" value="InterPro"/>
</dbReference>
<dbReference type="Pfam" id="PF14223">
    <property type="entry name" value="Retrotran_gag_2"/>
    <property type="match status" value="1"/>
</dbReference>
<evidence type="ECO:0000313" key="2">
    <source>
        <dbReference type="EMBL" id="KAI5339148.1"/>
    </source>
</evidence>
<accession>A0AAD4W9Z0</accession>
<evidence type="ECO:0000313" key="3">
    <source>
        <dbReference type="Proteomes" id="UP001054821"/>
    </source>
</evidence>
<sequence>MKEELQNLQMEEGGDLTENLNTFNRCITGLQKVDLVYSMEDEVLMLLASLPLSYEHFRKTLINFKEMVQNLVHHGLTQNSGDSSQGAGLLTWTRERGYSSKRRSPKFKNNEMCFECGFTNHWKWYCPLEESNGDVMASSLSMGSVWILDSRCSYHVCSNRSVFDTYEERKASKISLGTVKIKI</sequence>
<keyword evidence="3" id="KW-1185">Reference proteome</keyword>
<dbReference type="SUPFAM" id="SSF57756">
    <property type="entry name" value="Retrovirus zinc finger-like domains"/>
    <property type="match status" value="1"/>
</dbReference>
<dbReference type="GO" id="GO:0008270">
    <property type="term" value="F:zinc ion binding"/>
    <property type="evidence" value="ECO:0007669"/>
    <property type="project" value="InterPro"/>
</dbReference>
<dbReference type="InterPro" id="IPR036875">
    <property type="entry name" value="Znf_CCHC_sf"/>
</dbReference>
<name>A0AAD4W9Z0_PRUDU</name>
<protein>
    <recommendedName>
        <fullName evidence="1">Retrovirus-related Pol polyprotein from transposon TNT 1-94-like beta-barrel domain-containing protein</fullName>
    </recommendedName>
</protein>
<dbReference type="AlphaFoldDB" id="A0AAD4W9Z0"/>
<dbReference type="Proteomes" id="UP001054821">
    <property type="component" value="Chromosome 3"/>
</dbReference>
<feature type="domain" description="Retrovirus-related Pol polyprotein from transposon TNT 1-94-like beta-barrel" evidence="1">
    <location>
        <begin position="146"/>
        <end position="178"/>
    </location>
</feature>
<dbReference type="EMBL" id="JAJFAZ020000003">
    <property type="protein sequence ID" value="KAI5339148.1"/>
    <property type="molecule type" value="Genomic_DNA"/>
</dbReference>
<comment type="caution">
    <text evidence="2">The sequence shown here is derived from an EMBL/GenBank/DDBJ whole genome shotgun (WGS) entry which is preliminary data.</text>
</comment>
<organism evidence="2 3">
    <name type="scientific">Prunus dulcis</name>
    <name type="common">Almond</name>
    <name type="synonym">Amygdalus dulcis</name>
    <dbReference type="NCBI Taxonomy" id="3755"/>
    <lineage>
        <taxon>Eukaryota</taxon>
        <taxon>Viridiplantae</taxon>
        <taxon>Streptophyta</taxon>
        <taxon>Embryophyta</taxon>
        <taxon>Tracheophyta</taxon>
        <taxon>Spermatophyta</taxon>
        <taxon>Magnoliopsida</taxon>
        <taxon>eudicotyledons</taxon>
        <taxon>Gunneridae</taxon>
        <taxon>Pentapetalae</taxon>
        <taxon>rosids</taxon>
        <taxon>fabids</taxon>
        <taxon>Rosales</taxon>
        <taxon>Rosaceae</taxon>
        <taxon>Amygdaloideae</taxon>
        <taxon>Amygdaleae</taxon>
        <taxon>Prunus</taxon>
    </lineage>
</organism>